<dbReference type="EMBL" id="JAPDFR010000011">
    <property type="protein sequence ID" value="KAK0382655.1"/>
    <property type="molecule type" value="Genomic_DNA"/>
</dbReference>
<name>A0AA39L3I2_SARSR</name>
<comment type="subcellular location">
    <subcellularLocation>
        <location evidence="1">Membrane</location>
        <topology evidence="1">Multi-pass membrane protein</topology>
    </subcellularLocation>
</comment>
<keyword evidence="4 7" id="KW-0472">Membrane</keyword>
<keyword evidence="10" id="KW-1185">Reference proteome</keyword>
<evidence type="ECO:0000256" key="4">
    <source>
        <dbReference type="ARBA" id="ARBA00023136"/>
    </source>
</evidence>
<dbReference type="PANTHER" id="PTHR33048:SF146">
    <property type="entry name" value="INTEGRAL MEMBRANE PROTEIN"/>
    <property type="match status" value="1"/>
</dbReference>
<organism evidence="9 10">
    <name type="scientific">Sarocladium strictum</name>
    <name type="common">Black bundle disease fungus</name>
    <name type="synonym">Acremonium strictum</name>
    <dbReference type="NCBI Taxonomy" id="5046"/>
    <lineage>
        <taxon>Eukaryota</taxon>
        <taxon>Fungi</taxon>
        <taxon>Dikarya</taxon>
        <taxon>Ascomycota</taxon>
        <taxon>Pezizomycotina</taxon>
        <taxon>Sordariomycetes</taxon>
        <taxon>Hypocreomycetidae</taxon>
        <taxon>Hypocreales</taxon>
        <taxon>Sarocladiaceae</taxon>
        <taxon>Sarocladium</taxon>
    </lineage>
</organism>
<dbReference type="AlphaFoldDB" id="A0AA39L3I2"/>
<gene>
    <name evidence="9" type="ORF">NLU13_9961</name>
</gene>
<evidence type="ECO:0000256" key="3">
    <source>
        <dbReference type="ARBA" id="ARBA00022989"/>
    </source>
</evidence>
<feature type="transmembrane region" description="Helical" evidence="7">
    <location>
        <begin position="96"/>
        <end position="118"/>
    </location>
</feature>
<feature type="transmembrane region" description="Helical" evidence="7">
    <location>
        <begin position="46"/>
        <end position="64"/>
    </location>
</feature>
<evidence type="ECO:0000256" key="1">
    <source>
        <dbReference type="ARBA" id="ARBA00004141"/>
    </source>
</evidence>
<proteinExistence type="inferred from homology"/>
<dbReference type="PANTHER" id="PTHR33048">
    <property type="entry name" value="PTH11-LIKE INTEGRAL MEMBRANE PROTEIN (AFU_ORTHOLOGUE AFUA_5G11245)"/>
    <property type="match status" value="1"/>
</dbReference>
<evidence type="ECO:0000256" key="5">
    <source>
        <dbReference type="ARBA" id="ARBA00038359"/>
    </source>
</evidence>
<evidence type="ECO:0000313" key="9">
    <source>
        <dbReference type="EMBL" id="KAK0382655.1"/>
    </source>
</evidence>
<comment type="similarity">
    <text evidence="5">Belongs to the SAT4 family.</text>
</comment>
<keyword evidence="2 7" id="KW-0812">Transmembrane</keyword>
<feature type="transmembrane region" description="Helical" evidence="7">
    <location>
        <begin position="252"/>
        <end position="273"/>
    </location>
</feature>
<feature type="transmembrane region" description="Helical" evidence="7">
    <location>
        <begin position="130"/>
        <end position="152"/>
    </location>
</feature>
<accession>A0AA39L3I2</accession>
<evidence type="ECO:0000256" key="6">
    <source>
        <dbReference type="SAM" id="MobiDB-lite"/>
    </source>
</evidence>
<dbReference type="Proteomes" id="UP001175261">
    <property type="component" value="Unassembled WGS sequence"/>
</dbReference>
<protein>
    <recommendedName>
        <fullName evidence="8">Rhodopsin domain-containing protein</fullName>
    </recommendedName>
</protein>
<dbReference type="InterPro" id="IPR052337">
    <property type="entry name" value="SAT4-like"/>
</dbReference>
<feature type="transmembrane region" description="Helical" evidence="7">
    <location>
        <begin position="6"/>
        <end position="26"/>
    </location>
</feature>
<feature type="domain" description="Rhodopsin" evidence="8">
    <location>
        <begin position="29"/>
        <end position="272"/>
    </location>
</feature>
<comment type="caution">
    <text evidence="9">The sequence shown here is derived from an EMBL/GenBank/DDBJ whole genome shotgun (WGS) entry which is preliminary data.</text>
</comment>
<reference evidence="9" key="1">
    <citation type="submission" date="2022-10" db="EMBL/GenBank/DDBJ databases">
        <title>Determination and structural analysis of whole genome sequence of Sarocladium strictum F4-1.</title>
        <authorList>
            <person name="Hu L."/>
            <person name="Jiang Y."/>
        </authorList>
    </citation>
    <scope>NUCLEOTIDE SEQUENCE</scope>
    <source>
        <strain evidence="9">F4-1</strain>
    </source>
</reference>
<feature type="transmembrane region" description="Helical" evidence="7">
    <location>
        <begin position="180"/>
        <end position="200"/>
    </location>
</feature>
<sequence>MPPTRINNTILLATGISLIALTTAVFGTRMYLGIVKQRRFSWEDGWLIAAWAVFITITSLYLNIGPAIFRLEALGAGEIPLYPTINNDSLALQKTFFVTTSGLWVCLWLVKASLLSLYKRLVGTVRTYLVAWWIVVAICVVTLALAITSSMLSCSSMKAWFTAGACGTPRDIKASFISLWYSYAVDVLTDLLVMLLPILLIRGLQMPTKRKLSIAGLFGLGWICIGISTLRAAYLGNDSTREKFRQPSTSWLALWAIVEASIAVIIGCCPGLYREAKIISSKSNNYYPERGYNGGYRFGSNGQRRSESHGPDIRLSNYPRPGVKDRDDGSSQEDLVGTLDKNQIMVTRSVHVREQDLAEAQGSRVN</sequence>
<keyword evidence="3 7" id="KW-1133">Transmembrane helix</keyword>
<dbReference type="GO" id="GO:0016020">
    <property type="term" value="C:membrane"/>
    <property type="evidence" value="ECO:0007669"/>
    <property type="project" value="UniProtKB-SubCell"/>
</dbReference>
<evidence type="ECO:0000256" key="2">
    <source>
        <dbReference type="ARBA" id="ARBA00022692"/>
    </source>
</evidence>
<dbReference type="InterPro" id="IPR049326">
    <property type="entry name" value="Rhodopsin_dom_fungi"/>
</dbReference>
<feature type="region of interest" description="Disordered" evidence="6">
    <location>
        <begin position="297"/>
        <end position="335"/>
    </location>
</feature>
<evidence type="ECO:0000256" key="7">
    <source>
        <dbReference type="SAM" id="Phobius"/>
    </source>
</evidence>
<feature type="transmembrane region" description="Helical" evidence="7">
    <location>
        <begin position="212"/>
        <end position="232"/>
    </location>
</feature>
<evidence type="ECO:0000313" key="10">
    <source>
        <dbReference type="Proteomes" id="UP001175261"/>
    </source>
</evidence>
<dbReference type="Pfam" id="PF20684">
    <property type="entry name" value="Fung_rhodopsin"/>
    <property type="match status" value="1"/>
</dbReference>
<evidence type="ECO:0000259" key="8">
    <source>
        <dbReference type="Pfam" id="PF20684"/>
    </source>
</evidence>